<dbReference type="AlphaFoldDB" id="A0A8J4V684"/>
<feature type="domain" description="RanBD1" evidence="4">
    <location>
        <begin position="164"/>
        <end position="291"/>
    </location>
</feature>
<evidence type="ECO:0000256" key="2">
    <source>
        <dbReference type="ARBA" id="ARBA00023242"/>
    </source>
</evidence>
<comment type="caution">
    <text evidence="5">The sequence shown here is derived from an EMBL/GenBank/DDBJ whole genome shotgun (WGS) entry which is preliminary data.</text>
</comment>
<keyword evidence="6" id="KW-1185">Reference proteome</keyword>
<evidence type="ECO:0000256" key="1">
    <source>
        <dbReference type="ARBA" id="ARBA00004123"/>
    </source>
</evidence>
<sequence length="297" mass="33487">MTKKRELEETTSTEETNTITTTTTEEPEVEKDAVEIKKKQKLEEPIVAEEKKEEEKKEEEKKEEEKKEEEKKETSTTEENKEEEKKEEEAKPAPTSFFGFNSSSPFSFSSSPFSFNLNSTSTFTNAFGKPPSSTTNGDSTNNESGEKTETTESTPTASEDFTKSFTPIFAHVQTVEVKTGEEDDSTLCSAKAKLFAVSGQEYKERGVGLLKLNKNTEGKSRLIMIADGSKRSLLNANIFSKMSVESPNDKSIKFVAYEEGKITTFFVRMAKADEIKTFIDKINQQIKYLQEKEHSEI</sequence>
<feature type="region of interest" description="Disordered" evidence="3">
    <location>
        <begin position="123"/>
        <end position="160"/>
    </location>
</feature>
<comment type="subcellular location">
    <subcellularLocation>
        <location evidence="1">Nucleus</location>
    </subcellularLocation>
</comment>
<name>A0A8J4V684_9MYCE</name>
<dbReference type="EMBL" id="AJWJ01000269">
    <property type="protein sequence ID" value="KAF2072554.1"/>
    <property type="molecule type" value="Genomic_DNA"/>
</dbReference>
<feature type="region of interest" description="Disordered" evidence="3">
    <location>
        <begin position="1"/>
        <end position="103"/>
    </location>
</feature>
<evidence type="ECO:0000313" key="6">
    <source>
        <dbReference type="Proteomes" id="UP000695562"/>
    </source>
</evidence>
<dbReference type="CDD" id="cd13180">
    <property type="entry name" value="RanBD_RanBP3"/>
    <property type="match status" value="1"/>
</dbReference>
<keyword evidence="2" id="KW-0539">Nucleus</keyword>
<feature type="compositionally biased region" description="Low complexity" evidence="3">
    <location>
        <begin position="13"/>
        <end position="24"/>
    </location>
</feature>
<dbReference type="InterPro" id="IPR011993">
    <property type="entry name" value="PH-like_dom_sf"/>
</dbReference>
<protein>
    <recommendedName>
        <fullName evidence="4">RanBD1 domain-containing protein</fullName>
    </recommendedName>
</protein>
<evidence type="ECO:0000256" key="3">
    <source>
        <dbReference type="SAM" id="MobiDB-lite"/>
    </source>
</evidence>
<reference evidence="5" key="1">
    <citation type="submission" date="2020-01" db="EMBL/GenBank/DDBJ databases">
        <title>Development of genomics and gene disruption for Polysphondylium violaceum indicates a role for the polyketide synthase stlB in stalk morphogenesis.</title>
        <authorList>
            <person name="Narita B."/>
            <person name="Kawabe Y."/>
            <person name="Kin K."/>
            <person name="Saito T."/>
            <person name="Gibbs R."/>
            <person name="Kuspa A."/>
            <person name="Muzny D."/>
            <person name="Queller D."/>
            <person name="Richards S."/>
            <person name="Strassman J."/>
            <person name="Sucgang R."/>
            <person name="Worley K."/>
            <person name="Schaap P."/>
        </authorList>
    </citation>
    <scope>NUCLEOTIDE SEQUENCE</scope>
    <source>
        <strain evidence="5">QSvi11</strain>
    </source>
</reference>
<dbReference type="Pfam" id="PF00638">
    <property type="entry name" value="Ran_BP1"/>
    <property type="match status" value="1"/>
</dbReference>
<accession>A0A8J4V684</accession>
<dbReference type="InterPro" id="IPR045255">
    <property type="entry name" value="RanBP1-like"/>
</dbReference>
<dbReference type="InterPro" id="IPR000156">
    <property type="entry name" value="Ran_bind_dom"/>
</dbReference>
<proteinExistence type="predicted"/>
<evidence type="ECO:0000313" key="5">
    <source>
        <dbReference type="EMBL" id="KAF2072554.1"/>
    </source>
</evidence>
<evidence type="ECO:0000259" key="4">
    <source>
        <dbReference type="PROSITE" id="PS50196"/>
    </source>
</evidence>
<dbReference type="OrthoDB" id="185618at2759"/>
<dbReference type="Gene3D" id="2.30.29.30">
    <property type="entry name" value="Pleckstrin-homology domain (PH domain)/Phosphotyrosine-binding domain (PTB)"/>
    <property type="match status" value="1"/>
</dbReference>
<dbReference type="SMART" id="SM00160">
    <property type="entry name" value="RanBD"/>
    <property type="match status" value="1"/>
</dbReference>
<dbReference type="SUPFAM" id="SSF50729">
    <property type="entry name" value="PH domain-like"/>
    <property type="match status" value="1"/>
</dbReference>
<feature type="compositionally biased region" description="Basic and acidic residues" evidence="3">
    <location>
        <begin position="30"/>
        <end position="91"/>
    </location>
</feature>
<feature type="compositionally biased region" description="Low complexity" evidence="3">
    <location>
        <begin position="94"/>
        <end position="103"/>
    </location>
</feature>
<organism evidence="5 6">
    <name type="scientific">Polysphondylium violaceum</name>
    <dbReference type="NCBI Taxonomy" id="133409"/>
    <lineage>
        <taxon>Eukaryota</taxon>
        <taxon>Amoebozoa</taxon>
        <taxon>Evosea</taxon>
        <taxon>Eumycetozoa</taxon>
        <taxon>Dictyostelia</taxon>
        <taxon>Dictyosteliales</taxon>
        <taxon>Dictyosteliaceae</taxon>
        <taxon>Polysphondylium</taxon>
    </lineage>
</organism>
<dbReference type="GO" id="GO:0005634">
    <property type="term" value="C:nucleus"/>
    <property type="evidence" value="ECO:0007669"/>
    <property type="project" value="UniProtKB-SubCell"/>
</dbReference>
<gene>
    <name evidence="5" type="ORF">CYY_006129</name>
</gene>
<dbReference type="Proteomes" id="UP000695562">
    <property type="component" value="Unassembled WGS sequence"/>
</dbReference>
<dbReference type="PROSITE" id="PS50196">
    <property type="entry name" value="RANBD1"/>
    <property type="match status" value="1"/>
</dbReference>
<dbReference type="PANTHER" id="PTHR23138">
    <property type="entry name" value="RAN BINDING PROTEIN"/>
    <property type="match status" value="1"/>
</dbReference>
<dbReference type="PANTHER" id="PTHR23138:SF142">
    <property type="entry name" value="RAN-BINDING PROTEIN 3B-RELATED"/>
    <property type="match status" value="1"/>
</dbReference>